<dbReference type="GeneID" id="43583877"/>
<sequence length="224" mass="24907">MNRLFGTKNTAPKATLNDAISGIDNRVASFDVKLAKINAELSTYQQKIGRMRDGPGKNALRQKALKLLKQRKQIEAQKDALETQSWNMEQASIQTDNLRNALVTVDAMKSANKELKKQYGKVNIDKIESLQDEMADLMDMSQELQDTMSRNYAVPDDISESELDAELEALGEEMEFEASQSEATGLPSYLLDSSDLPNFVDMPVDTPAEAEKKEAEPAQKETAS</sequence>
<evidence type="ECO:0000313" key="5">
    <source>
        <dbReference type="EMBL" id="VVT56446.1"/>
    </source>
</evidence>
<feature type="region of interest" description="Disordered" evidence="4">
    <location>
        <begin position="170"/>
        <end position="224"/>
    </location>
</feature>
<evidence type="ECO:0000256" key="3">
    <source>
        <dbReference type="SAM" id="Coils"/>
    </source>
</evidence>
<dbReference type="PANTHER" id="PTHR22761">
    <property type="entry name" value="CHARGED MULTIVESICULAR BODY PROTEIN"/>
    <property type="match status" value="1"/>
</dbReference>
<dbReference type="PANTHER" id="PTHR22761:SF12">
    <property type="entry name" value="CHARGED MULTIVESICULAR BODY PROTEIN 5"/>
    <property type="match status" value="1"/>
</dbReference>
<comment type="similarity">
    <text evidence="1">Belongs to the SNF7 family.</text>
</comment>
<evidence type="ECO:0000256" key="1">
    <source>
        <dbReference type="ARBA" id="ARBA00006190"/>
    </source>
</evidence>
<evidence type="ECO:0000313" key="6">
    <source>
        <dbReference type="Proteomes" id="UP000398389"/>
    </source>
</evidence>
<accession>A0A5E8C5H4</accession>
<dbReference type="GO" id="GO:0032511">
    <property type="term" value="P:late endosome to vacuole transport via multivesicular body sorting pathway"/>
    <property type="evidence" value="ECO:0007669"/>
    <property type="project" value="TreeGrafter"/>
</dbReference>
<dbReference type="Proteomes" id="UP000398389">
    <property type="component" value="Unassembled WGS sequence"/>
</dbReference>
<keyword evidence="6" id="KW-1185">Reference proteome</keyword>
<evidence type="ECO:0000256" key="2">
    <source>
        <dbReference type="ARBA" id="ARBA00023054"/>
    </source>
</evidence>
<dbReference type="GO" id="GO:0006900">
    <property type="term" value="P:vesicle budding from membrane"/>
    <property type="evidence" value="ECO:0007669"/>
    <property type="project" value="TreeGrafter"/>
</dbReference>
<gene>
    <name evidence="5" type="ORF">SAPINGB_P005062</name>
</gene>
<dbReference type="RefSeq" id="XP_031855668.1">
    <property type="nucleotide sequence ID" value="XM_031999777.1"/>
</dbReference>
<dbReference type="GO" id="GO:0005771">
    <property type="term" value="C:multivesicular body"/>
    <property type="evidence" value="ECO:0007669"/>
    <property type="project" value="TreeGrafter"/>
</dbReference>
<protein>
    <recommendedName>
        <fullName evidence="7">Charged multivesicular body protein 5</fullName>
    </recommendedName>
</protein>
<dbReference type="Pfam" id="PF03357">
    <property type="entry name" value="Snf7"/>
    <property type="match status" value="1"/>
</dbReference>
<evidence type="ECO:0008006" key="7">
    <source>
        <dbReference type="Google" id="ProtNLM"/>
    </source>
</evidence>
<dbReference type="EMBL" id="CABVLU010000004">
    <property type="protein sequence ID" value="VVT56446.1"/>
    <property type="molecule type" value="Genomic_DNA"/>
</dbReference>
<feature type="coiled-coil region" evidence="3">
    <location>
        <begin position="57"/>
        <end position="147"/>
    </location>
</feature>
<proteinExistence type="inferred from homology"/>
<name>A0A5E8C5H4_9ASCO</name>
<dbReference type="InterPro" id="IPR005024">
    <property type="entry name" value="Snf7_fam"/>
</dbReference>
<dbReference type="Gene3D" id="6.10.250.1710">
    <property type="match status" value="1"/>
</dbReference>
<dbReference type="OrthoDB" id="3973241at2759"/>
<feature type="compositionally biased region" description="Low complexity" evidence="4">
    <location>
        <begin position="186"/>
        <end position="197"/>
    </location>
</feature>
<evidence type="ECO:0000256" key="4">
    <source>
        <dbReference type="SAM" id="MobiDB-lite"/>
    </source>
</evidence>
<dbReference type="AlphaFoldDB" id="A0A5E8C5H4"/>
<keyword evidence="2 3" id="KW-0175">Coiled coil</keyword>
<organism evidence="5 6">
    <name type="scientific">Magnusiomyces paraingens</name>
    <dbReference type="NCBI Taxonomy" id="2606893"/>
    <lineage>
        <taxon>Eukaryota</taxon>
        <taxon>Fungi</taxon>
        <taxon>Dikarya</taxon>
        <taxon>Ascomycota</taxon>
        <taxon>Saccharomycotina</taxon>
        <taxon>Dipodascomycetes</taxon>
        <taxon>Dipodascales</taxon>
        <taxon>Dipodascaceae</taxon>
        <taxon>Magnusiomyces</taxon>
    </lineage>
</organism>
<feature type="compositionally biased region" description="Basic and acidic residues" evidence="4">
    <location>
        <begin position="209"/>
        <end position="224"/>
    </location>
</feature>
<reference evidence="5 6" key="1">
    <citation type="submission" date="2019-09" db="EMBL/GenBank/DDBJ databases">
        <authorList>
            <person name="Brejova B."/>
        </authorList>
    </citation>
    <scope>NUCLEOTIDE SEQUENCE [LARGE SCALE GENOMIC DNA]</scope>
</reference>